<dbReference type="OrthoDB" id="1136713at2759"/>
<name>A0A9E7HVK5_9LILI</name>
<sequence length="77" mass="8790">MKRLLFPNMIRWRTVCVVNKVCGSHQDLLAVSITSGEEERKRGLRSCDGTGEGTKLTNRRTTADDQYHRSTKQAIHM</sequence>
<evidence type="ECO:0000313" key="2">
    <source>
        <dbReference type="EMBL" id="URE40740.1"/>
    </source>
</evidence>
<gene>
    <name evidence="2" type="ORF">MUK42_17058</name>
</gene>
<protein>
    <submittedName>
        <fullName evidence="2">Anaphase-promoting complex subunit</fullName>
    </submittedName>
</protein>
<proteinExistence type="predicted"/>
<keyword evidence="3" id="KW-1185">Reference proteome</keyword>
<dbReference type="AlphaFoldDB" id="A0A9E7HVK5"/>
<organism evidence="2 3">
    <name type="scientific">Musa troglodytarum</name>
    <name type="common">fe'i banana</name>
    <dbReference type="NCBI Taxonomy" id="320322"/>
    <lineage>
        <taxon>Eukaryota</taxon>
        <taxon>Viridiplantae</taxon>
        <taxon>Streptophyta</taxon>
        <taxon>Embryophyta</taxon>
        <taxon>Tracheophyta</taxon>
        <taxon>Spermatophyta</taxon>
        <taxon>Magnoliopsida</taxon>
        <taxon>Liliopsida</taxon>
        <taxon>Zingiberales</taxon>
        <taxon>Musaceae</taxon>
        <taxon>Musa</taxon>
    </lineage>
</organism>
<dbReference type="Proteomes" id="UP001055439">
    <property type="component" value="Chromosome 8"/>
</dbReference>
<evidence type="ECO:0000256" key="1">
    <source>
        <dbReference type="SAM" id="MobiDB-lite"/>
    </source>
</evidence>
<dbReference type="EMBL" id="CP097510">
    <property type="protein sequence ID" value="URE40740.1"/>
    <property type="molecule type" value="Genomic_DNA"/>
</dbReference>
<evidence type="ECO:0000313" key="3">
    <source>
        <dbReference type="Proteomes" id="UP001055439"/>
    </source>
</evidence>
<feature type="region of interest" description="Disordered" evidence="1">
    <location>
        <begin position="42"/>
        <end position="77"/>
    </location>
</feature>
<accession>A0A9E7HVK5</accession>
<reference evidence="2" key="1">
    <citation type="submission" date="2022-05" db="EMBL/GenBank/DDBJ databases">
        <title>The Musa troglodytarum L. genome provides insights into the mechanism of non-climacteric behaviour and enrichment of carotenoids.</title>
        <authorList>
            <person name="Wang J."/>
        </authorList>
    </citation>
    <scope>NUCLEOTIDE SEQUENCE</scope>
    <source>
        <tissue evidence="2">Leaf</tissue>
    </source>
</reference>